<feature type="binding site" evidence="18">
    <location>
        <position position="63"/>
    </location>
    <ligand>
        <name>UDP-N-acetyl-alpha-D-glucosamine</name>
        <dbReference type="ChEBI" id="CHEBI:57705"/>
    </ligand>
</feature>
<dbReference type="EC" id="2.7.7.23" evidence="18"/>
<feature type="binding site" evidence="18">
    <location>
        <begin position="137"/>
        <end position="139"/>
    </location>
    <ligand>
        <name>UDP-N-acetyl-alpha-D-glucosamine</name>
        <dbReference type="ChEBI" id="CHEBI:57705"/>
    </ligand>
</feature>
<dbReference type="GO" id="GO:0000287">
    <property type="term" value="F:magnesium ion binding"/>
    <property type="evidence" value="ECO:0007669"/>
    <property type="project" value="UniProtKB-UniRule"/>
</dbReference>
<feature type="binding site" evidence="18">
    <location>
        <position position="458"/>
    </location>
    <ligand>
        <name>acetyl-CoA</name>
        <dbReference type="ChEBI" id="CHEBI:57288"/>
    </ligand>
</feature>
<feature type="binding site" evidence="18">
    <location>
        <position position="351"/>
    </location>
    <ligand>
        <name>UDP-N-acetyl-alpha-D-glucosamine</name>
        <dbReference type="ChEBI" id="CHEBI:57705"/>
    </ligand>
</feature>
<comment type="cofactor">
    <cofactor evidence="18">
        <name>Mg(2+)</name>
        <dbReference type="ChEBI" id="CHEBI:18420"/>
    </cofactor>
    <text evidence="18">Binds 1 Mg(2+) ion per subunit.</text>
</comment>
<evidence type="ECO:0000256" key="16">
    <source>
        <dbReference type="ARBA" id="ARBA00048493"/>
    </source>
</evidence>
<evidence type="ECO:0000256" key="6">
    <source>
        <dbReference type="ARBA" id="ARBA00022695"/>
    </source>
</evidence>
<dbReference type="InterPro" id="IPR011004">
    <property type="entry name" value="Trimer_LpxA-like_sf"/>
</dbReference>
<keyword evidence="6 18" id="KW-0548">Nucleotidyltransferase</keyword>
<dbReference type="SUPFAM" id="SSF53448">
    <property type="entry name" value="Nucleotide-diphospho-sugar transferases"/>
    <property type="match status" value="1"/>
</dbReference>
<dbReference type="InterPro" id="IPR005882">
    <property type="entry name" value="Bifunctional_GlmU"/>
</dbReference>
<feature type="binding site" evidence="18">
    <location>
        <position position="262"/>
    </location>
    <ligand>
        <name>UDP-N-acetyl-alpha-D-glucosamine</name>
        <dbReference type="ChEBI" id="CHEBI:57705"/>
    </ligand>
</feature>
<feature type="region of interest" description="N-acetyltransferase" evidence="18">
    <location>
        <begin position="286"/>
        <end position="483"/>
    </location>
</feature>
<comment type="pathway">
    <text evidence="18">Nucleotide-sugar biosynthesis; UDP-N-acetyl-alpha-D-glucosamine biosynthesis; UDP-N-acetyl-alpha-D-glucosamine from N-acetyl-alpha-D-glucosamine 1-phosphate: step 1/1.</text>
</comment>
<dbReference type="InterPro" id="IPR001451">
    <property type="entry name" value="Hexapep"/>
</dbReference>
<dbReference type="GO" id="GO:0008360">
    <property type="term" value="P:regulation of cell shape"/>
    <property type="evidence" value="ECO:0007669"/>
    <property type="project" value="UniProtKB-KW"/>
</dbReference>
<evidence type="ECO:0000259" key="19">
    <source>
        <dbReference type="Pfam" id="PF12804"/>
    </source>
</evidence>
<evidence type="ECO:0000256" key="12">
    <source>
        <dbReference type="ARBA" id="ARBA00023268"/>
    </source>
</evidence>
<dbReference type="GO" id="GO:0000902">
    <property type="term" value="P:cell morphogenesis"/>
    <property type="evidence" value="ECO:0007669"/>
    <property type="project" value="UniProtKB-UniRule"/>
</dbReference>
<dbReference type="EMBL" id="QQAW01000009">
    <property type="protein sequence ID" value="RDI36518.1"/>
    <property type="molecule type" value="Genomic_DNA"/>
</dbReference>
<evidence type="ECO:0000256" key="10">
    <source>
        <dbReference type="ARBA" id="ARBA00022960"/>
    </source>
</evidence>
<dbReference type="NCBIfam" id="NF010933">
    <property type="entry name" value="PRK14353.1"/>
    <property type="match status" value="1"/>
</dbReference>
<keyword evidence="13 18" id="KW-0012">Acyltransferase</keyword>
<dbReference type="CDD" id="cd02540">
    <property type="entry name" value="GT2_GlmU_N_bac"/>
    <property type="match status" value="1"/>
</dbReference>
<feature type="binding site" evidence="18">
    <location>
        <position position="190"/>
    </location>
    <ligand>
        <name>UDP-N-acetyl-alpha-D-glucosamine</name>
        <dbReference type="ChEBI" id="CHEBI:57705"/>
    </ligand>
</feature>
<evidence type="ECO:0000256" key="5">
    <source>
        <dbReference type="ARBA" id="ARBA00022679"/>
    </source>
</evidence>
<comment type="caution">
    <text evidence="20">The sequence shown here is derived from an EMBL/GenBank/DDBJ whole genome shotgun (WGS) entry which is preliminary data.</text>
</comment>
<evidence type="ECO:0000256" key="17">
    <source>
        <dbReference type="ARBA" id="ARBA00049628"/>
    </source>
</evidence>
<comment type="catalytic activity">
    <reaction evidence="15 18">
        <text>alpha-D-glucosamine 1-phosphate + acetyl-CoA = N-acetyl-alpha-D-glucosamine 1-phosphate + CoA + H(+)</text>
        <dbReference type="Rhea" id="RHEA:13725"/>
        <dbReference type="ChEBI" id="CHEBI:15378"/>
        <dbReference type="ChEBI" id="CHEBI:57287"/>
        <dbReference type="ChEBI" id="CHEBI:57288"/>
        <dbReference type="ChEBI" id="CHEBI:57776"/>
        <dbReference type="ChEBI" id="CHEBI:58516"/>
        <dbReference type="EC" id="2.3.1.157"/>
    </reaction>
</comment>
<dbReference type="GO" id="GO:0071555">
    <property type="term" value="P:cell wall organization"/>
    <property type="evidence" value="ECO:0007669"/>
    <property type="project" value="UniProtKB-KW"/>
</dbReference>
<keyword evidence="8 18" id="KW-0677">Repeat</keyword>
<dbReference type="InterPro" id="IPR038009">
    <property type="entry name" value="GlmU_C_LbH"/>
</dbReference>
<dbReference type="SUPFAM" id="SSF51161">
    <property type="entry name" value="Trimeric LpxA-like enzymes"/>
    <property type="match status" value="1"/>
</dbReference>
<dbReference type="Pfam" id="PF14602">
    <property type="entry name" value="Hexapep_2"/>
    <property type="match status" value="1"/>
</dbReference>
<dbReference type="GO" id="GO:0019134">
    <property type="term" value="F:glucosamine-1-phosphate N-acetyltransferase activity"/>
    <property type="evidence" value="ECO:0007669"/>
    <property type="project" value="UniProtKB-UniRule"/>
</dbReference>
<accession>A0A370FYF2</accession>
<feature type="binding site" evidence="18">
    <location>
        <position position="176"/>
    </location>
    <ligand>
        <name>UDP-N-acetyl-alpha-D-glucosamine</name>
        <dbReference type="ChEBI" id="CHEBI:57705"/>
    </ligand>
</feature>
<dbReference type="Gene3D" id="2.160.10.10">
    <property type="entry name" value="Hexapeptide repeat proteins"/>
    <property type="match status" value="1"/>
</dbReference>
<comment type="subcellular location">
    <subcellularLocation>
        <location evidence="1 18">Cytoplasm</location>
    </subcellularLocation>
</comment>
<comment type="subunit">
    <text evidence="18">Homotrimer.</text>
</comment>
<reference evidence="20 21" key="1">
    <citation type="submission" date="2018-07" db="EMBL/GenBank/DDBJ databases">
        <title>Genomic Encyclopedia of Type Strains, Phase IV (KMG-IV): sequencing the most valuable type-strain genomes for metagenomic binning, comparative biology and taxonomic classification.</title>
        <authorList>
            <person name="Goeker M."/>
        </authorList>
    </citation>
    <scope>NUCLEOTIDE SEQUENCE [LARGE SCALE GENOMIC DNA]</scope>
    <source>
        <strain evidence="20 21">DSM 5603</strain>
    </source>
</reference>
<evidence type="ECO:0000256" key="7">
    <source>
        <dbReference type="ARBA" id="ARBA00022723"/>
    </source>
</evidence>
<feature type="binding site" evidence="18">
    <location>
        <begin position="116"/>
        <end position="117"/>
    </location>
    <ligand>
        <name>UDP-N-acetyl-alpha-D-glucosamine</name>
        <dbReference type="ChEBI" id="CHEBI:57705"/>
    </ligand>
</feature>
<keyword evidence="7 18" id="KW-0479">Metal-binding</keyword>
<evidence type="ECO:0000256" key="14">
    <source>
        <dbReference type="ARBA" id="ARBA00023316"/>
    </source>
</evidence>
<comment type="pathway">
    <text evidence="18">Nucleotide-sugar biosynthesis; UDP-N-acetyl-alpha-D-glucosamine biosynthesis; N-acetyl-alpha-D-glucosamine 1-phosphate from alpha-D-glucosamine 6-phosphate (route II): step 2/2.</text>
</comment>
<keyword evidence="4 18" id="KW-0963">Cytoplasm</keyword>
<dbReference type="PANTHER" id="PTHR43584">
    <property type="entry name" value="NUCLEOTIDYL TRANSFERASE"/>
    <property type="match status" value="1"/>
</dbReference>
<dbReference type="UniPathway" id="UPA00113">
    <property type="reaction ID" value="UER00532"/>
</dbReference>
<evidence type="ECO:0000256" key="18">
    <source>
        <dbReference type="HAMAP-Rule" id="MF_01631"/>
    </source>
</evidence>
<feature type="binding site" evidence="18">
    <location>
        <position position="139"/>
    </location>
    <ligand>
        <name>Mg(2+)</name>
        <dbReference type="ChEBI" id="CHEBI:18420"/>
    </ligand>
</feature>
<keyword evidence="10 18" id="KW-0133">Cell shape</keyword>
<dbReference type="UniPathway" id="UPA00973"/>
<feature type="binding site" evidence="18">
    <location>
        <position position="262"/>
    </location>
    <ligand>
        <name>Mg(2+)</name>
        <dbReference type="ChEBI" id="CHEBI:18420"/>
    </ligand>
</feature>
<evidence type="ECO:0000256" key="13">
    <source>
        <dbReference type="ARBA" id="ARBA00023315"/>
    </source>
</evidence>
<name>A0A370FYF2_GLULI</name>
<dbReference type="NCBIfam" id="TIGR01173">
    <property type="entry name" value="glmU"/>
    <property type="match status" value="1"/>
</dbReference>
<keyword evidence="5 18" id="KW-0808">Transferase</keyword>
<dbReference type="InterPro" id="IPR025877">
    <property type="entry name" value="MobA-like_NTP_Trfase"/>
</dbReference>
<dbReference type="InterPro" id="IPR029044">
    <property type="entry name" value="Nucleotide-diphossugar_trans"/>
</dbReference>
<dbReference type="AlphaFoldDB" id="A0A370FYF2"/>
<dbReference type="Gene3D" id="3.90.550.10">
    <property type="entry name" value="Spore Coat Polysaccharide Biosynthesis Protein SpsA, Chain A"/>
    <property type="match status" value="1"/>
</dbReference>
<comment type="similarity">
    <text evidence="3 18">In the N-terminal section; belongs to the N-acetylglucosamine-1-phosphate uridyltransferase family.</text>
</comment>
<evidence type="ECO:0000256" key="4">
    <source>
        <dbReference type="ARBA" id="ARBA00022490"/>
    </source>
</evidence>
<organism evidence="20 21">
    <name type="scientific">Gluconacetobacter liquefaciens</name>
    <name type="common">Acetobacter liquefaciens</name>
    <dbReference type="NCBI Taxonomy" id="89584"/>
    <lineage>
        <taxon>Bacteria</taxon>
        <taxon>Pseudomonadati</taxon>
        <taxon>Pseudomonadota</taxon>
        <taxon>Alphaproteobacteria</taxon>
        <taxon>Acetobacterales</taxon>
        <taxon>Acetobacteraceae</taxon>
        <taxon>Gluconacetobacter</taxon>
    </lineage>
</organism>
<evidence type="ECO:0000256" key="9">
    <source>
        <dbReference type="ARBA" id="ARBA00022842"/>
    </source>
</evidence>
<evidence type="ECO:0000256" key="1">
    <source>
        <dbReference type="ARBA" id="ARBA00004496"/>
    </source>
</evidence>
<comment type="function">
    <text evidence="17 18">Catalyzes the last two sequential reactions in the de novo biosynthetic pathway for UDP-N-acetylglucosamine (UDP-GlcNAc). The C-terminal domain catalyzes the transfer of acetyl group from acetyl coenzyme A to glucosamine-1-phosphate (GlcN-1-P) to produce N-acetylglucosamine-1-phosphate (GlcNAc-1-P), which is converted into UDP-GlcNAc by the transfer of uridine 5-monophosphate (from uridine 5-triphosphate), a reaction catalyzed by the N-terminal domain.</text>
</comment>
<feature type="binding site" evidence="18">
    <location>
        <position position="205"/>
    </location>
    <ligand>
        <name>UDP-N-acetyl-alpha-D-glucosamine</name>
        <dbReference type="ChEBI" id="CHEBI:57705"/>
    </ligand>
</feature>
<keyword evidence="11 18" id="KW-0573">Peptidoglycan synthesis</keyword>
<evidence type="ECO:0000256" key="2">
    <source>
        <dbReference type="ARBA" id="ARBA00007707"/>
    </source>
</evidence>
<dbReference type="Pfam" id="PF12804">
    <property type="entry name" value="NTP_transf_3"/>
    <property type="match status" value="1"/>
</dbReference>
<dbReference type="GO" id="GO:0009252">
    <property type="term" value="P:peptidoglycan biosynthetic process"/>
    <property type="evidence" value="ECO:0007669"/>
    <property type="project" value="UniProtKB-UniRule"/>
</dbReference>
<dbReference type="EC" id="2.3.1.157" evidence="18"/>
<dbReference type="PROSITE" id="PS00101">
    <property type="entry name" value="HEXAPEP_TRANSFERASES"/>
    <property type="match status" value="1"/>
</dbReference>
<evidence type="ECO:0000313" key="20">
    <source>
        <dbReference type="EMBL" id="RDI36518.1"/>
    </source>
</evidence>
<feature type="binding site" evidence="18">
    <location>
        <position position="395"/>
    </location>
    <ligand>
        <name>UDP-N-acetyl-alpha-D-glucosamine</name>
        <dbReference type="ChEBI" id="CHEBI:57705"/>
    </ligand>
</feature>
<dbReference type="InterPro" id="IPR018357">
    <property type="entry name" value="Hexapep_transf_CS"/>
</dbReference>
<feature type="active site" description="Proton acceptor" evidence="18">
    <location>
        <position position="381"/>
    </location>
</feature>
<feature type="binding site" evidence="18">
    <location>
        <begin position="49"/>
        <end position="52"/>
    </location>
    <ligand>
        <name>UDP-N-acetyl-alpha-D-glucosamine</name>
        <dbReference type="ChEBI" id="CHEBI:57705"/>
    </ligand>
</feature>
<feature type="region of interest" description="Linker" evidence="18">
    <location>
        <begin position="265"/>
        <end position="285"/>
    </location>
</feature>
<feature type="binding site" evidence="18">
    <location>
        <position position="423"/>
    </location>
    <ligand>
        <name>acetyl-CoA</name>
        <dbReference type="ChEBI" id="CHEBI:57288"/>
    </ligand>
</feature>
<evidence type="ECO:0000256" key="3">
    <source>
        <dbReference type="ARBA" id="ARBA00007947"/>
    </source>
</evidence>
<evidence type="ECO:0000313" key="21">
    <source>
        <dbReference type="Proteomes" id="UP000254958"/>
    </source>
</evidence>
<dbReference type="GO" id="GO:0009245">
    <property type="term" value="P:lipid A biosynthetic process"/>
    <property type="evidence" value="ECO:0007669"/>
    <property type="project" value="UniProtKB-UniRule"/>
</dbReference>
<comment type="similarity">
    <text evidence="2 18">In the C-terminal section; belongs to the transferase hexapeptide repeat family.</text>
</comment>
<feature type="region of interest" description="Pyrophosphorylase" evidence="18">
    <location>
        <begin position="1"/>
        <end position="264"/>
    </location>
</feature>
<evidence type="ECO:0000256" key="15">
    <source>
        <dbReference type="ARBA" id="ARBA00048247"/>
    </source>
</evidence>
<dbReference type="PANTHER" id="PTHR43584:SF3">
    <property type="entry name" value="BIFUNCTIONAL PROTEIN GLMU"/>
    <property type="match status" value="1"/>
</dbReference>
<dbReference type="GO" id="GO:0005737">
    <property type="term" value="C:cytoplasm"/>
    <property type="evidence" value="ECO:0007669"/>
    <property type="project" value="UniProtKB-SubCell"/>
</dbReference>
<sequence length="483" mass="50330">MVNLSDGLGSPLYLTGPILARYPHDMNAPPLSATPADLSARRPATAVILAAGMGTRMKSAQPKVVHPLAGRPMLRYLLDHAATVFGRIVVVVGPGMEQVAALAGPHQAVVQADRLGTAHAAAQAADLFGDGDVAVLYGDNPLITPESMRNLLACRATPGVGLALMAMRPRDPGRYGRIVSEDGLVKRIVEWADASAQERAIGLCNAGVLCAEAATFRRWLSMVRNDNAQGEYYLGDVVALAVAEGEQVRAVEAPEDELRGINSRAELAEAEACVQKRLRAAAMDAGVTLVAPETVFLSADTVFEQDVVVQPHVVFGPGVRVHRGAEIRAFSHLEGCVVGPEALIGPYARLRPGSDVGAAAHVGNFVELKATTLGAGAKANHLTYLGDAAIGAGTNVGAGTITCNYDGVFKHRTEIGTDCFIGSDAILVAPVSIGDGALVAAGSVVTEDVPAGALAFGRARQENKDGRGAALRDALRRKKKEQG</sequence>
<feature type="binding site" evidence="18">
    <location>
        <position position="111"/>
    </location>
    <ligand>
        <name>UDP-N-acetyl-alpha-D-glucosamine</name>
        <dbReference type="ChEBI" id="CHEBI:57705"/>
    </ligand>
</feature>
<feature type="domain" description="MobA-like NTP transferase" evidence="19">
    <location>
        <begin position="46"/>
        <end position="163"/>
    </location>
</feature>
<evidence type="ECO:0000256" key="11">
    <source>
        <dbReference type="ARBA" id="ARBA00022984"/>
    </source>
</evidence>
<dbReference type="GO" id="GO:0006048">
    <property type="term" value="P:UDP-N-acetylglucosamine biosynthetic process"/>
    <property type="evidence" value="ECO:0007669"/>
    <property type="project" value="UniProtKB-UniPathway"/>
</dbReference>
<dbReference type="GO" id="GO:0003977">
    <property type="term" value="F:UDP-N-acetylglucosamine diphosphorylase activity"/>
    <property type="evidence" value="ECO:0007669"/>
    <property type="project" value="UniProtKB-UniRule"/>
</dbReference>
<feature type="binding site" evidence="18">
    <location>
        <position position="384"/>
    </location>
    <ligand>
        <name>UDP-N-acetyl-alpha-D-glucosamine</name>
        <dbReference type="ChEBI" id="CHEBI:57705"/>
    </ligand>
</feature>
<dbReference type="Proteomes" id="UP000254958">
    <property type="component" value="Unassembled WGS sequence"/>
</dbReference>
<feature type="binding site" evidence="18">
    <location>
        <position position="398"/>
    </location>
    <ligand>
        <name>acetyl-CoA</name>
        <dbReference type="ChEBI" id="CHEBI:57288"/>
    </ligand>
</feature>
<keyword evidence="14 18" id="KW-0961">Cell wall biogenesis/degradation</keyword>
<comment type="pathway">
    <text evidence="18">Bacterial outer membrane biogenesis; LPS lipid A biosynthesis.</text>
</comment>
<proteinExistence type="inferred from homology"/>
<feature type="binding site" evidence="18">
    <location>
        <begin position="404"/>
        <end position="405"/>
    </location>
    <ligand>
        <name>acetyl-CoA</name>
        <dbReference type="ChEBI" id="CHEBI:57288"/>
    </ligand>
</feature>
<keyword evidence="12 18" id="KW-0511">Multifunctional enzyme</keyword>
<comment type="catalytic activity">
    <reaction evidence="16 18">
        <text>N-acetyl-alpha-D-glucosamine 1-phosphate + UTP + H(+) = UDP-N-acetyl-alpha-D-glucosamine + diphosphate</text>
        <dbReference type="Rhea" id="RHEA:13509"/>
        <dbReference type="ChEBI" id="CHEBI:15378"/>
        <dbReference type="ChEBI" id="CHEBI:33019"/>
        <dbReference type="ChEBI" id="CHEBI:46398"/>
        <dbReference type="ChEBI" id="CHEBI:57705"/>
        <dbReference type="ChEBI" id="CHEBI:57776"/>
        <dbReference type="EC" id="2.7.7.23"/>
    </reaction>
</comment>
<feature type="binding site" evidence="18">
    <location>
        <position position="441"/>
    </location>
    <ligand>
        <name>acetyl-CoA</name>
        <dbReference type="ChEBI" id="CHEBI:57288"/>
    </ligand>
</feature>
<evidence type="ECO:0000256" key="8">
    <source>
        <dbReference type="ARBA" id="ARBA00022737"/>
    </source>
</evidence>
<feature type="binding site" evidence="18">
    <location>
        <position position="369"/>
    </location>
    <ligand>
        <name>UDP-N-acetyl-alpha-D-glucosamine</name>
        <dbReference type="ChEBI" id="CHEBI:57705"/>
    </ligand>
</feature>
<dbReference type="InterPro" id="IPR050065">
    <property type="entry name" value="GlmU-like"/>
</dbReference>
<keyword evidence="21" id="KW-1185">Reference proteome</keyword>
<dbReference type="GO" id="GO:0016020">
    <property type="term" value="C:membrane"/>
    <property type="evidence" value="ECO:0007669"/>
    <property type="project" value="GOC"/>
</dbReference>
<dbReference type="HAMAP" id="MF_01631">
    <property type="entry name" value="GlmU"/>
    <property type="match status" value="1"/>
</dbReference>
<protein>
    <recommendedName>
        <fullName evidence="18">Bifunctional protein GlmU</fullName>
    </recommendedName>
    <domain>
        <recommendedName>
            <fullName evidence="18">UDP-N-acetylglucosamine pyrophosphorylase</fullName>
            <ecNumber evidence="18">2.7.7.23</ecNumber>
        </recommendedName>
        <alternativeName>
            <fullName evidence="18">N-acetylglucosamine-1-phosphate uridyltransferase</fullName>
        </alternativeName>
    </domain>
    <domain>
        <recommendedName>
            <fullName evidence="18">Glucosamine-1-phosphate N-acetyltransferase</fullName>
            <ecNumber evidence="18">2.3.1.157</ecNumber>
        </recommendedName>
    </domain>
</protein>
<dbReference type="CDD" id="cd03353">
    <property type="entry name" value="LbH_GlmU_C"/>
    <property type="match status" value="1"/>
</dbReference>
<keyword evidence="9 18" id="KW-0460">Magnesium</keyword>
<gene>
    <name evidence="18" type="primary">glmU</name>
    <name evidence="20" type="ORF">C7453_10934</name>
</gene>